<dbReference type="SUPFAM" id="SSF52141">
    <property type="entry name" value="Uracil-DNA glycosylase-like"/>
    <property type="match status" value="1"/>
</dbReference>
<dbReference type="InterPro" id="IPR047124">
    <property type="entry name" value="HI_0220.2"/>
</dbReference>
<dbReference type="Proteomes" id="UP000295030">
    <property type="component" value="Unassembled WGS sequence"/>
</dbReference>
<feature type="domain" description="Uracil-DNA glycosylase-like" evidence="1">
    <location>
        <begin position="92"/>
        <end position="260"/>
    </location>
</feature>
<dbReference type="Pfam" id="PF03167">
    <property type="entry name" value="UDG"/>
    <property type="match status" value="1"/>
</dbReference>
<dbReference type="CDD" id="cd10033">
    <property type="entry name" value="UDG_like"/>
    <property type="match status" value="1"/>
</dbReference>
<dbReference type="PANTHER" id="PTHR42160:SF1">
    <property type="entry name" value="URACIL-DNA GLYCOSYLASE SUPERFAMILY PROTEIN"/>
    <property type="match status" value="1"/>
</dbReference>
<dbReference type="Gene3D" id="3.40.470.10">
    <property type="entry name" value="Uracil-DNA glycosylase-like domain"/>
    <property type="match status" value="1"/>
</dbReference>
<organism evidence="2 3">
    <name type="scientific">Ancylobacter aquaticus</name>
    <dbReference type="NCBI Taxonomy" id="100"/>
    <lineage>
        <taxon>Bacteria</taxon>
        <taxon>Pseudomonadati</taxon>
        <taxon>Pseudomonadota</taxon>
        <taxon>Alphaproteobacteria</taxon>
        <taxon>Hyphomicrobiales</taxon>
        <taxon>Xanthobacteraceae</taxon>
        <taxon>Ancylobacter</taxon>
    </lineage>
</organism>
<evidence type="ECO:0000313" key="2">
    <source>
        <dbReference type="EMBL" id="TCK31457.1"/>
    </source>
</evidence>
<sequence length="268" mass="29577">MEVRTQAVAPHRTVIPRCEPTGLAAGTPEDRLRVTVHSRAASAVRDDEPGVSSYLTAMPPDPLVTLLADIRACRFCVETPRGTPLPHAPRPVLHVGARARILIAGQAPGTRVHASGQSFTDASGDRLRGWLGVDSETFYDENRIAVAAMGFCFPGQDAKGGDLPPRRECASLWHDRLFAARPPFDLIVAVGASAQAYHLRRLGLERFVGGGLTERVERWREIWDAHAQPRLLPLPHPSWRNSGWLRRHPWFEAELVPVLRTEVARLVG</sequence>
<dbReference type="InterPro" id="IPR005122">
    <property type="entry name" value="Uracil-DNA_glycosylase-like"/>
</dbReference>
<dbReference type="SMART" id="SM00987">
    <property type="entry name" value="UreE_C"/>
    <property type="match status" value="1"/>
</dbReference>
<accession>A0A4R1I7R7</accession>
<dbReference type="EMBL" id="SMFY01000001">
    <property type="protein sequence ID" value="TCK31457.1"/>
    <property type="molecule type" value="Genomic_DNA"/>
</dbReference>
<dbReference type="PANTHER" id="PTHR42160">
    <property type="entry name" value="URACIL-DNA GLYCOSYLASE SUPERFAMILY PROTEIN"/>
    <property type="match status" value="1"/>
</dbReference>
<reference evidence="2 3" key="1">
    <citation type="submission" date="2019-03" db="EMBL/GenBank/DDBJ databases">
        <title>Genomic Encyclopedia of Type Strains, Phase IV (KMG-IV): sequencing the most valuable type-strain genomes for metagenomic binning, comparative biology and taxonomic classification.</title>
        <authorList>
            <person name="Goeker M."/>
        </authorList>
    </citation>
    <scope>NUCLEOTIDE SEQUENCE [LARGE SCALE GENOMIC DNA]</scope>
    <source>
        <strain evidence="2 3">DSM 101</strain>
    </source>
</reference>
<evidence type="ECO:0000313" key="3">
    <source>
        <dbReference type="Proteomes" id="UP000295030"/>
    </source>
</evidence>
<dbReference type="InterPro" id="IPR036895">
    <property type="entry name" value="Uracil-DNA_glycosylase-like_sf"/>
</dbReference>
<proteinExistence type="predicted"/>
<name>A0A4R1I7R7_ANCAQ</name>
<protein>
    <submittedName>
        <fullName evidence="2">Uracil-DNA glycosylase</fullName>
    </submittedName>
</protein>
<comment type="caution">
    <text evidence="2">The sequence shown here is derived from an EMBL/GenBank/DDBJ whole genome shotgun (WGS) entry which is preliminary data.</text>
</comment>
<gene>
    <name evidence="2" type="ORF">EV667_1566</name>
</gene>
<dbReference type="SMART" id="SM00986">
    <property type="entry name" value="UDG"/>
    <property type="match status" value="1"/>
</dbReference>
<evidence type="ECO:0000259" key="1">
    <source>
        <dbReference type="SMART" id="SM00986"/>
    </source>
</evidence>
<dbReference type="AlphaFoldDB" id="A0A4R1I7R7"/>
<keyword evidence="3" id="KW-1185">Reference proteome</keyword>